<dbReference type="InterPro" id="IPR029190">
    <property type="entry name" value="Rrp14/SURF6_C"/>
</dbReference>
<evidence type="ECO:0008006" key="9">
    <source>
        <dbReference type="Google" id="ProtNLM"/>
    </source>
</evidence>
<gene>
    <name evidence="7" type="ORF">BABINDRAFT_52526</name>
</gene>
<organism evidence="7 8">
    <name type="scientific">Babjeviella inositovora NRRL Y-12698</name>
    <dbReference type="NCBI Taxonomy" id="984486"/>
    <lineage>
        <taxon>Eukaryota</taxon>
        <taxon>Fungi</taxon>
        <taxon>Dikarya</taxon>
        <taxon>Ascomycota</taxon>
        <taxon>Saccharomycotina</taxon>
        <taxon>Pichiomycetes</taxon>
        <taxon>Serinales incertae sedis</taxon>
        <taxon>Babjeviella</taxon>
    </lineage>
</organism>
<feature type="compositionally biased region" description="Basic and acidic residues" evidence="4">
    <location>
        <begin position="162"/>
        <end position="186"/>
    </location>
</feature>
<dbReference type="GO" id="GO:0005730">
    <property type="term" value="C:nucleolus"/>
    <property type="evidence" value="ECO:0007669"/>
    <property type="project" value="EnsemblFungi"/>
</dbReference>
<dbReference type="STRING" id="984486.A0A1E3QLI8"/>
<feature type="domain" description="Ribosomal RNA-processing protein 14/surfeit locus protein 6 C-terminal" evidence="5">
    <location>
        <begin position="213"/>
        <end position="396"/>
    </location>
</feature>
<evidence type="ECO:0000259" key="5">
    <source>
        <dbReference type="Pfam" id="PF04935"/>
    </source>
</evidence>
<feature type="compositionally biased region" description="Basic residues" evidence="4">
    <location>
        <begin position="424"/>
        <end position="435"/>
    </location>
</feature>
<evidence type="ECO:0000313" key="8">
    <source>
        <dbReference type="Proteomes" id="UP000094336"/>
    </source>
</evidence>
<feature type="compositionally biased region" description="Acidic residues" evidence="4">
    <location>
        <begin position="240"/>
        <end position="250"/>
    </location>
</feature>
<dbReference type="GO" id="GO:0003723">
    <property type="term" value="F:RNA binding"/>
    <property type="evidence" value="ECO:0007669"/>
    <property type="project" value="TreeGrafter"/>
</dbReference>
<dbReference type="RefSeq" id="XP_018983897.1">
    <property type="nucleotide sequence ID" value="XM_019132178.1"/>
</dbReference>
<proteinExistence type="inferred from homology"/>
<feature type="domain" description="Ribosomal RNA-processing protein 14 N-terminal" evidence="6">
    <location>
        <begin position="8"/>
        <end position="58"/>
    </location>
</feature>
<dbReference type="Pfam" id="PF04935">
    <property type="entry name" value="SURF6"/>
    <property type="match status" value="1"/>
</dbReference>
<dbReference type="EMBL" id="KV454435">
    <property type="protein sequence ID" value="ODQ78569.1"/>
    <property type="molecule type" value="Genomic_DNA"/>
</dbReference>
<feature type="region of interest" description="Disordered" evidence="4">
    <location>
        <begin position="155"/>
        <end position="255"/>
    </location>
</feature>
<dbReference type="Pfam" id="PF15459">
    <property type="entry name" value="RRP14"/>
    <property type="match status" value="1"/>
</dbReference>
<protein>
    <recommendedName>
        <fullName evidence="9">Ribosomal RNA-processing protein 14/surfeit locus protein 6 C-terminal domain-containing protein</fullName>
    </recommendedName>
</protein>
<evidence type="ECO:0000313" key="7">
    <source>
        <dbReference type="EMBL" id="ODQ78569.1"/>
    </source>
</evidence>
<dbReference type="GO" id="GO:0003677">
    <property type="term" value="F:DNA binding"/>
    <property type="evidence" value="ECO:0007669"/>
    <property type="project" value="TreeGrafter"/>
</dbReference>
<feature type="region of interest" description="Disordered" evidence="4">
    <location>
        <begin position="387"/>
        <end position="435"/>
    </location>
</feature>
<dbReference type="AlphaFoldDB" id="A0A1E3QLI8"/>
<evidence type="ECO:0000256" key="3">
    <source>
        <dbReference type="ARBA" id="ARBA00023242"/>
    </source>
</evidence>
<feature type="compositionally biased region" description="Basic and acidic residues" evidence="4">
    <location>
        <begin position="293"/>
        <end position="323"/>
    </location>
</feature>
<evidence type="ECO:0000256" key="1">
    <source>
        <dbReference type="ARBA" id="ARBA00004123"/>
    </source>
</evidence>
<dbReference type="InterPro" id="IPR029188">
    <property type="entry name" value="Rrp14_N"/>
</dbReference>
<comment type="similarity">
    <text evidence="2">Belongs to the SURF6 family.</text>
</comment>
<keyword evidence="3" id="KW-0539">Nucleus</keyword>
<sequence>MSKSLEERLKTHSSAFDGLLSLIPAKFYYDSATQDQWQQKKKSKDELRENKRAKLDPEAAKNADDYNNFGASAKEVLDNKQETSKPVVLPGKRVAPTEPVAGEAEASDSDMSDNGMDVDSDLESGLDVPLLKSDEELDVAFDDEGQKVEVKSAKALARAAPVKKELSPEEQKAKDENLRLLREKLANRIQALKQKRRAPGTNVPGAPKSRDQILEERKRKKEELKKRRHEEMEKEKSDSESSDDDSEGEVDTATANNVLFQNIEFSDGSKVTSDLTAIRTVSKKKKGPANNDIKAHLRSIEKNKEKLSTLSPEDRAKKEDQQKWTRVMAQAEGKKVKDDVNLLKKSLRKKEAGKRKSAGEWVERKENVTASIAAKVKRREDNLQLRKENKGVKGKKQQKMLKSMKGVVDGGRHKKRAGFEGKTKNKKGGRPAKTY</sequence>
<reference evidence="8" key="1">
    <citation type="submission" date="2016-05" db="EMBL/GenBank/DDBJ databases">
        <title>Comparative genomics of biotechnologically important yeasts.</title>
        <authorList>
            <consortium name="DOE Joint Genome Institute"/>
            <person name="Riley R."/>
            <person name="Haridas S."/>
            <person name="Wolfe K.H."/>
            <person name="Lopes M.R."/>
            <person name="Hittinger C.T."/>
            <person name="Goker M."/>
            <person name="Salamov A."/>
            <person name="Wisecaver J."/>
            <person name="Long T.M."/>
            <person name="Aerts A.L."/>
            <person name="Barry K."/>
            <person name="Choi C."/>
            <person name="Clum A."/>
            <person name="Coughlan A.Y."/>
            <person name="Deshpande S."/>
            <person name="Douglass A.P."/>
            <person name="Hanson S.J."/>
            <person name="Klenk H.-P."/>
            <person name="Labutti K."/>
            <person name="Lapidus A."/>
            <person name="Lindquist E."/>
            <person name="Lipzen A."/>
            <person name="Meier-Kolthoff J.P."/>
            <person name="Ohm R.A."/>
            <person name="Otillar R.P."/>
            <person name="Pangilinan J."/>
            <person name="Peng Y."/>
            <person name="Rokas A."/>
            <person name="Rosa C.A."/>
            <person name="Scheuner C."/>
            <person name="Sibirny A.A."/>
            <person name="Slot J.C."/>
            <person name="Stielow J.B."/>
            <person name="Sun H."/>
            <person name="Kurtzman C.P."/>
            <person name="Blackwell M."/>
            <person name="Grigoriev I.V."/>
            <person name="Jeffries T.W."/>
        </authorList>
    </citation>
    <scope>NUCLEOTIDE SEQUENCE [LARGE SCALE GENOMIC DNA]</scope>
    <source>
        <strain evidence="8">NRRL Y-12698</strain>
    </source>
</reference>
<dbReference type="GO" id="GO:0042274">
    <property type="term" value="P:ribosomal small subunit biogenesis"/>
    <property type="evidence" value="ECO:0007669"/>
    <property type="project" value="EnsemblFungi"/>
</dbReference>
<feature type="region of interest" description="Disordered" evidence="4">
    <location>
        <begin position="282"/>
        <end position="323"/>
    </location>
</feature>
<feature type="compositionally biased region" description="Basic and acidic residues" evidence="4">
    <location>
        <begin position="208"/>
        <end position="239"/>
    </location>
</feature>
<evidence type="ECO:0000259" key="6">
    <source>
        <dbReference type="Pfam" id="PF15459"/>
    </source>
</evidence>
<dbReference type="GO" id="GO:0042273">
    <property type="term" value="P:ribosomal large subunit biogenesis"/>
    <property type="evidence" value="ECO:0007669"/>
    <property type="project" value="EnsemblFungi"/>
</dbReference>
<accession>A0A1E3QLI8</accession>
<dbReference type="OrthoDB" id="444809at2759"/>
<dbReference type="GeneID" id="30150031"/>
<name>A0A1E3QLI8_9ASCO</name>
<keyword evidence="8" id="KW-1185">Reference proteome</keyword>
<evidence type="ECO:0000256" key="4">
    <source>
        <dbReference type="SAM" id="MobiDB-lite"/>
    </source>
</evidence>
<feature type="compositionally biased region" description="Basic and acidic residues" evidence="4">
    <location>
        <begin position="43"/>
        <end position="64"/>
    </location>
</feature>
<dbReference type="PANTHER" id="PTHR14369">
    <property type="entry name" value="SURFEIT LOCUS PROTEIN 6"/>
    <property type="match status" value="1"/>
</dbReference>
<evidence type="ECO:0000256" key="2">
    <source>
        <dbReference type="ARBA" id="ARBA00005904"/>
    </source>
</evidence>
<feature type="compositionally biased region" description="Acidic residues" evidence="4">
    <location>
        <begin position="105"/>
        <end position="124"/>
    </location>
</feature>
<comment type="subcellular location">
    <subcellularLocation>
        <location evidence="1">Nucleus</location>
    </subcellularLocation>
</comment>
<dbReference type="InterPro" id="IPR007019">
    <property type="entry name" value="SURF6"/>
</dbReference>
<dbReference type="PANTHER" id="PTHR14369:SF0">
    <property type="entry name" value="SURFEIT LOCUS PROTEIN 6"/>
    <property type="match status" value="1"/>
</dbReference>
<dbReference type="Proteomes" id="UP000094336">
    <property type="component" value="Unassembled WGS sequence"/>
</dbReference>
<feature type="region of interest" description="Disordered" evidence="4">
    <location>
        <begin position="33"/>
        <end position="128"/>
    </location>
</feature>